<dbReference type="InterPro" id="IPR027417">
    <property type="entry name" value="P-loop_NTPase"/>
</dbReference>
<dbReference type="AlphaFoldDB" id="A0A411HFX8"/>
<dbReference type="PANTHER" id="PTHR43581">
    <property type="entry name" value="ATP/GTP PHOSPHATASE"/>
    <property type="match status" value="1"/>
</dbReference>
<proteinExistence type="predicted"/>
<dbReference type="GO" id="GO:0005524">
    <property type="term" value="F:ATP binding"/>
    <property type="evidence" value="ECO:0007669"/>
    <property type="project" value="UniProtKB-KW"/>
</dbReference>
<dbReference type="EMBL" id="CP035704">
    <property type="protein sequence ID" value="QBB69360.1"/>
    <property type="molecule type" value="Genomic_DNA"/>
</dbReference>
<evidence type="ECO:0000313" key="2">
    <source>
        <dbReference type="EMBL" id="QBB69360.1"/>
    </source>
</evidence>
<dbReference type="Pfam" id="PF13304">
    <property type="entry name" value="AAA_21"/>
    <property type="match status" value="1"/>
</dbReference>
<dbReference type="Proteomes" id="UP000291562">
    <property type="component" value="Chromosome"/>
</dbReference>
<dbReference type="CDD" id="cd00267">
    <property type="entry name" value="ABC_ATPase"/>
    <property type="match status" value="1"/>
</dbReference>
<protein>
    <submittedName>
        <fullName evidence="2">ATP-binding protein</fullName>
    </submittedName>
</protein>
<dbReference type="OrthoDB" id="7024727at2"/>
<dbReference type="SUPFAM" id="SSF52540">
    <property type="entry name" value="P-loop containing nucleoside triphosphate hydrolases"/>
    <property type="match status" value="1"/>
</dbReference>
<dbReference type="KEGG" id="xbc:ELE36_02645"/>
<dbReference type="InterPro" id="IPR003959">
    <property type="entry name" value="ATPase_AAA_core"/>
</dbReference>
<evidence type="ECO:0000259" key="1">
    <source>
        <dbReference type="Pfam" id="PF13304"/>
    </source>
</evidence>
<name>A0A411HFX8_9GAMM</name>
<dbReference type="GO" id="GO:0016887">
    <property type="term" value="F:ATP hydrolysis activity"/>
    <property type="evidence" value="ECO:0007669"/>
    <property type="project" value="InterPro"/>
</dbReference>
<sequence>MSDGDAIKALVKVLQSMRPGGALKHYITHATFPKFKSLEPGTRVDFEFPLTALVGANGIGKSSLLHALWGMPKGYSTSRFWFSTDLDPIEENQKSPQRYFYGHWNESFNGIVETRKARLGKSHGRDYWEPYRLSKRDGMLPLPDGEFEGKAQDRWNPVTRLPVYINLKTTFGSFDRYFYFDNGQSAGDKRDVMLREARRLKTIVSTNKQSFKLGGIERVYENRMLSDHELLHVSRILGRDYDSARIVRHSLYPGNRGQDLSVIFRRTTEYSEAFAGSGEIAAVSAVIQVLEAPEYSLILLDEPETSLHPGAQRALLRFLLEQIKLKKHQIILSTHSSEFLFGLPHEAIKVFEDNGNMQSRILPRSSASAALKRLGKPPENKLRILVEDSLAQMLVRHAANGLDQGDSETLEVVVFPGGAESILKYHGPTEMVLGHEVFVLLDGDKRRKEKFSDPDQIPKANFALLGDILKTEIGCDPMLPIPGGNDNVGHTDAKIKAQLDYLRWLREHVDFLPKKLPEQIVLEAMHPNTSYENATAKKTKADFKSAMADGTDVTLSSLELLAIAKVKIAKIANENSDITKIRNQLKDWLHV</sequence>
<keyword evidence="2" id="KW-0547">Nucleotide-binding</keyword>
<accession>A0A411HFX8</accession>
<reference evidence="2 3" key="1">
    <citation type="submission" date="2019-01" db="EMBL/GenBank/DDBJ databases">
        <title>Pseudolysobacter antarctica gen. nov., sp. nov., isolated from Fildes Peninsula, Antarctica.</title>
        <authorList>
            <person name="Wei Z."/>
            <person name="Peng F."/>
        </authorList>
    </citation>
    <scope>NUCLEOTIDE SEQUENCE [LARGE SCALE GENOMIC DNA]</scope>
    <source>
        <strain evidence="2 3">AQ6-296</strain>
    </source>
</reference>
<dbReference type="InterPro" id="IPR051396">
    <property type="entry name" value="Bact_Antivir_Def_Nuclease"/>
</dbReference>
<keyword evidence="2" id="KW-0067">ATP-binding</keyword>
<feature type="domain" description="ATPase AAA-type core" evidence="1">
    <location>
        <begin position="265"/>
        <end position="339"/>
    </location>
</feature>
<organism evidence="2 3">
    <name type="scientific">Pseudolysobacter antarcticus</name>
    <dbReference type="NCBI Taxonomy" id="2511995"/>
    <lineage>
        <taxon>Bacteria</taxon>
        <taxon>Pseudomonadati</taxon>
        <taxon>Pseudomonadota</taxon>
        <taxon>Gammaproteobacteria</taxon>
        <taxon>Lysobacterales</taxon>
        <taxon>Rhodanobacteraceae</taxon>
        <taxon>Pseudolysobacter</taxon>
    </lineage>
</organism>
<evidence type="ECO:0000313" key="3">
    <source>
        <dbReference type="Proteomes" id="UP000291562"/>
    </source>
</evidence>
<dbReference type="PANTHER" id="PTHR43581:SF2">
    <property type="entry name" value="EXCINUCLEASE ATPASE SUBUNIT"/>
    <property type="match status" value="1"/>
</dbReference>
<keyword evidence="3" id="KW-1185">Reference proteome</keyword>
<dbReference type="Gene3D" id="3.40.50.300">
    <property type="entry name" value="P-loop containing nucleotide triphosphate hydrolases"/>
    <property type="match status" value="2"/>
</dbReference>
<gene>
    <name evidence="2" type="ORF">ELE36_02645</name>
</gene>
<dbReference type="RefSeq" id="WP_129831616.1">
    <property type="nucleotide sequence ID" value="NZ_CP035704.1"/>
</dbReference>